<gene>
    <name evidence="2" type="ORF">MNBD_GAMMA26-869</name>
</gene>
<evidence type="ECO:0000259" key="1">
    <source>
        <dbReference type="Pfam" id="PF03781"/>
    </source>
</evidence>
<dbReference type="SUPFAM" id="SSF56436">
    <property type="entry name" value="C-type lectin-like"/>
    <property type="match status" value="1"/>
</dbReference>
<reference evidence="2" key="1">
    <citation type="submission" date="2018-06" db="EMBL/GenBank/DDBJ databases">
        <authorList>
            <person name="Zhirakovskaya E."/>
        </authorList>
    </citation>
    <scope>NUCLEOTIDE SEQUENCE</scope>
</reference>
<accession>A0A3B1C2Z7</accession>
<organism evidence="2">
    <name type="scientific">hydrothermal vent metagenome</name>
    <dbReference type="NCBI Taxonomy" id="652676"/>
    <lineage>
        <taxon>unclassified sequences</taxon>
        <taxon>metagenomes</taxon>
        <taxon>ecological metagenomes</taxon>
    </lineage>
</organism>
<evidence type="ECO:0000313" key="2">
    <source>
        <dbReference type="EMBL" id="VAX11277.1"/>
    </source>
</evidence>
<dbReference type="PANTHER" id="PTHR23150:SF19">
    <property type="entry name" value="FORMYLGLYCINE-GENERATING ENZYME"/>
    <property type="match status" value="1"/>
</dbReference>
<dbReference type="InterPro" id="IPR051043">
    <property type="entry name" value="Sulfatase_Mod_Factor_Kinase"/>
</dbReference>
<dbReference type="AlphaFoldDB" id="A0A3B1C2Z7"/>
<protein>
    <recommendedName>
        <fullName evidence="1">Sulfatase-modifying factor enzyme-like domain-containing protein</fullName>
    </recommendedName>
</protein>
<dbReference type="Gene3D" id="3.90.1580.10">
    <property type="entry name" value="paralog of FGE (formylglycine-generating enzyme)"/>
    <property type="match status" value="1"/>
</dbReference>
<dbReference type="InterPro" id="IPR042095">
    <property type="entry name" value="SUMF_sf"/>
</dbReference>
<proteinExistence type="predicted"/>
<name>A0A3B1C2Z7_9ZZZZ</name>
<sequence length="282" mass="31379">MNQWRVNLRIMAFDSAWFCMLCVILSIAVSTPGMASQLDQKSRNKAEMVLIPGGGFIMGSSKEELKPIIEEFGKRADFYGYDFDSEVPQRKIYLKDYYIDRYEVTNAQYKEFIDATGHLPPRHWTGGSYAGGRGNNAVIKISWFDASAYAIWAGKRLPTEEEWEKAARGPDGRAYPWGPKFDPAKAGTAETILFVNFPITGLTNFAAPVDAFTEDKSPYGVMGMTGNVMEWTESWYTNDVLLVVKGGAWVHLGVRARGAARIGIGPESISHILGFRCAMDAD</sequence>
<dbReference type="Pfam" id="PF03781">
    <property type="entry name" value="FGE-sulfatase"/>
    <property type="match status" value="1"/>
</dbReference>
<dbReference type="InterPro" id="IPR016187">
    <property type="entry name" value="CTDL_fold"/>
</dbReference>
<dbReference type="PANTHER" id="PTHR23150">
    <property type="entry name" value="SULFATASE MODIFYING FACTOR 1, 2"/>
    <property type="match status" value="1"/>
</dbReference>
<dbReference type="EMBL" id="UOFX01000083">
    <property type="protein sequence ID" value="VAX11277.1"/>
    <property type="molecule type" value="Genomic_DNA"/>
</dbReference>
<feature type="domain" description="Sulfatase-modifying factor enzyme-like" evidence="1">
    <location>
        <begin position="46"/>
        <end position="278"/>
    </location>
</feature>
<dbReference type="InterPro" id="IPR005532">
    <property type="entry name" value="SUMF_dom"/>
</dbReference>
<dbReference type="GO" id="GO:0120147">
    <property type="term" value="F:formylglycine-generating oxidase activity"/>
    <property type="evidence" value="ECO:0007669"/>
    <property type="project" value="TreeGrafter"/>
</dbReference>